<dbReference type="AlphaFoldDB" id="A0A3N0IZ81"/>
<evidence type="ECO:0000313" key="3">
    <source>
        <dbReference type="Proteomes" id="UP000253817"/>
    </source>
</evidence>
<dbReference type="InterPro" id="IPR018579">
    <property type="entry name" value="Restrct_endonuc_II_LlaJI"/>
</dbReference>
<dbReference type="Pfam" id="PF09563">
    <property type="entry name" value="RE_LlaJI"/>
    <property type="match status" value="2"/>
</dbReference>
<keyword evidence="3" id="KW-1185">Reference proteome</keyword>
<evidence type="ECO:0000313" key="2">
    <source>
        <dbReference type="EMBL" id="RNM41730.1"/>
    </source>
</evidence>
<protein>
    <submittedName>
        <fullName evidence="2">LlaJI family restriction endonuclease</fullName>
    </submittedName>
</protein>
<reference evidence="4" key="2">
    <citation type="submission" date="2018-05" db="EMBL/GenBank/DDBJ databases">
        <title>Genome Sequencing of selected type strains of the family Eggerthellaceae.</title>
        <authorList>
            <person name="Danylec N."/>
            <person name="Stoll D.A."/>
            <person name="Doetsch A."/>
            <person name="Huch M."/>
        </authorList>
    </citation>
    <scope>NUCLEOTIDE SEQUENCE [LARGE SCALE GENOMIC DNA]</scope>
    <source>
        <strain evidence="4">DSM 16107</strain>
    </source>
</reference>
<comment type="caution">
    <text evidence="2">The sequence shown here is derived from an EMBL/GenBank/DDBJ whole genome shotgun (WGS) entry which is preliminary data.</text>
</comment>
<dbReference type="Proteomes" id="UP000253817">
    <property type="component" value="Unassembled WGS sequence"/>
</dbReference>
<dbReference type="GO" id="GO:0004519">
    <property type="term" value="F:endonuclease activity"/>
    <property type="evidence" value="ECO:0007669"/>
    <property type="project" value="UniProtKB-KW"/>
</dbReference>
<gene>
    <name evidence="1" type="ORF">C1876_12825</name>
    <name evidence="2" type="ORF">DMP09_08295</name>
</gene>
<dbReference type="Proteomes" id="UP000270112">
    <property type="component" value="Unassembled WGS sequence"/>
</dbReference>
<name>A0A3N0IZ81_9ACTN</name>
<evidence type="ECO:0000313" key="4">
    <source>
        <dbReference type="Proteomes" id="UP000270112"/>
    </source>
</evidence>
<dbReference type="EMBL" id="PPTT01000024">
    <property type="protein sequence ID" value="RDB67566.1"/>
    <property type="molecule type" value="Genomic_DNA"/>
</dbReference>
<accession>A0A3N0IZ81</accession>
<keyword evidence="2" id="KW-0255">Endonuclease</keyword>
<organism evidence="2 4">
    <name type="scientific">Eggerthella sinensis</name>
    <dbReference type="NCBI Taxonomy" id="242230"/>
    <lineage>
        <taxon>Bacteria</taxon>
        <taxon>Bacillati</taxon>
        <taxon>Actinomycetota</taxon>
        <taxon>Coriobacteriia</taxon>
        <taxon>Eggerthellales</taxon>
        <taxon>Eggerthellaceae</taxon>
        <taxon>Eggerthella</taxon>
    </lineage>
</organism>
<dbReference type="EMBL" id="QICC01000028">
    <property type="protein sequence ID" value="RNM41730.1"/>
    <property type="molecule type" value="Genomic_DNA"/>
</dbReference>
<dbReference type="OrthoDB" id="9811025at2"/>
<proteinExistence type="predicted"/>
<keyword evidence="2" id="KW-0378">Hydrolase</keyword>
<keyword evidence="2" id="KW-0540">Nuclease</keyword>
<evidence type="ECO:0000313" key="1">
    <source>
        <dbReference type="EMBL" id="RDB67566.1"/>
    </source>
</evidence>
<sequence length="495" mass="55065">MPTSSTPRSRLMQTVYVRELSFHSPQSLSRLLSIDATATQRLIERLCAHGVLKLSTDNDGEEYDADFGDDVRGKYQFAYVGLAMVDDLCFIVYPKYLPLADAHDPGEDAKAAMRQIFRVLRKRGGSYSQIAAMTEEGLRANDRLALMLALLEYYDEYGVYSNYVRTLADNGPGNINWERTINANLPYLTSGRPIYMQYKTDESDQDAADFVMRLHQCVLTRCSAFMQDSGLADLLALDEVWLSDAEVGDFGDADFIIYCLQQERAVQYVTWKQDVIDLLLRYVGEGDSTVQLDAPLCLGSSSFYHVWEAACKVAFNDVLGKRIGDLGLDLAKDWAARKNETVLGIIPRPKWSSAYGVPYGEVLTLIPDTVLLAHDAEGRSVFAILDAKYYTPMLGDKVTGAPGVESVTKQFLYQAAYRKFIEDNGFDSVVNAFIAPTSEGSIQHSGRVSFPMVIPEEKEPLSNVVELFKIPATRVFDAYLSDSSLDSASLLTIIG</sequence>
<reference evidence="1 3" key="1">
    <citation type="journal article" date="2018" name="Elife">
        <title>Discovery and characterization of a prevalent human gut bacterial enzyme sufficient for the inactivation of a family of plant toxins.</title>
        <authorList>
            <person name="Koppel N."/>
            <person name="Bisanz J.E."/>
            <person name="Pandelia M.E."/>
            <person name="Turnbaugh P.J."/>
            <person name="Balskus E.P."/>
        </authorList>
    </citation>
    <scope>NUCLEOTIDE SEQUENCE [LARGE SCALE GENOMIC DNA]</scope>
    <source>
        <strain evidence="1 3">DSM 16107</strain>
    </source>
</reference>
<reference evidence="2" key="3">
    <citation type="journal article" date="2019" name="Microbiol. Resour. Announc.">
        <title>Draft Genome Sequences of Type Strains of Gordonibacter faecihominis, Paraeggerthella hongkongensis, Parvibacter caecicola,Slackia equolifaciens, Slackia faecicanis, and Slackia isoflavoniconvertens.</title>
        <authorList>
            <person name="Danylec N."/>
            <person name="Stoll D.A."/>
            <person name="Dotsch A."/>
            <person name="Huch M."/>
        </authorList>
    </citation>
    <scope>NUCLEOTIDE SEQUENCE</scope>
    <source>
        <strain evidence="2">DSM 16107</strain>
    </source>
</reference>